<name>A0A8K0H9Q1_9ROSA</name>
<dbReference type="EMBL" id="VOIH02000004">
    <property type="protein sequence ID" value="KAF3448577.1"/>
    <property type="molecule type" value="Genomic_DNA"/>
</dbReference>
<protein>
    <submittedName>
        <fullName evidence="1">Uncharacterized protein</fullName>
    </submittedName>
</protein>
<dbReference type="Proteomes" id="UP000796880">
    <property type="component" value="Unassembled WGS sequence"/>
</dbReference>
<comment type="caution">
    <text evidence="1">The sequence shown here is derived from an EMBL/GenBank/DDBJ whole genome shotgun (WGS) entry which is preliminary data.</text>
</comment>
<reference evidence="1" key="1">
    <citation type="submission" date="2020-03" db="EMBL/GenBank/DDBJ databases">
        <title>A high-quality chromosome-level genome assembly of a woody plant with both climbing and erect habits, Rhamnella rubrinervis.</title>
        <authorList>
            <person name="Lu Z."/>
            <person name="Yang Y."/>
            <person name="Zhu X."/>
            <person name="Sun Y."/>
        </authorList>
    </citation>
    <scope>NUCLEOTIDE SEQUENCE</scope>
    <source>
        <strain evidence="1">BYM</strain>
        <tissue evidence="1">Leaf</tissue>
    </source>
</reference>
<proteinExistence type="predicted"/>
<evidence type="ECO:0000313" key="2">
    <source>
        <dbReference type="Proteomes" id="UP000796880"/>
    </source>
</evidence>
<evidence type="ECO:0000313" key="1">
    <source>
        <dbReference type="EMBL" id="KAF3448577.1"/>
    </source>
</evidence>
<organism evidence="1 2">
    <name type="scientific">Rhamnella rubrinervis</name>
    <dbReference type="NCBI Taxonomy" id="2594499"/>
    <lineage>
        <taxon>Eukaryota</taxon>
        <taxon>Viridiplantae</taxon>
        <taxon>Streptophyta</taxon>
        <taxon>Embryophyta</taxon>
        <taxon>Tracheophyta</taxon>
        <taxon>Spermatophyta</taxon>
        <taxon>Magnoliopsida</taxon>
        <taxon>eudicotyledons</taxon>
        <taxon>Gunneridae</taxon>
        <taxon>Pentapetalae</taxon>
        <taxon>rosids</taxon>
        <taxon>fabids</taxon>
        <taxon>Rosales</taxon>
        <taxon>Rhamnaceae</taxon>
        <taxon>rhamnoid group</taxon>
        <taxon>Rhamneae</taxon>
        <taxon>Rhamnella</taxon>
    </lineage>
</organism>
<dbReference type="OrthoDB" id="1920267at2759"/>
<gene>
    <name evidence="1" type="ORF">FNV43_RR09290</name>
</gene>
<dbReference type="AlphaFoldDB" id="A0A8K0H9Q1"/>
<sequence length="561" mass="64061">MGNGMKFQQRCEFRRENIFEYSSEKSKSSSSSEPAHKKHKLVSSLISLENEEAINDCSLQQNGELSPHAENPNKFSEGRKVYIRKMDTLSVKDLKRDSNKRVSRKKDKPCVFEGAALDDLKIFMNSLLEDLKVTSEDLFTWMKEEMQKLESDNTDMQPEMREGSDIGKSNRVYDHENLEVDMQVDHQNDFEENIQEHHQNSSEENLLIQNRNGFKDDCFWQHQNSFNDSLCMQDPEKPEESSKAEHQNNFEENMQMQHQNNFELSMIAGSLERDIKSDKETAEFEDPTEKYRGEKLVLPVKPNNQSSAVNYNVLMQDQKNSASGWVSKYYNGGSLENFRKGKRTTDSNCYQVLKHRDQEIESTRKEPKERLGLSVESNLTSHSSSHIASSMYLSLPTVLSDPQYMNQGRDTFSSSYTEPKVAENRIRMNSGGGNLMPDSSTHHGHFSGMQLEDRNRIFSPIYSGNVGFIDQKSTLTSTIGAGFPIPLHEGTECGFSIPGHISFENPTQEKKNSLGLIMDRGAIRYSGGSYASSEHYNTKKFSSLSNNKADDRLRSFPNLRP</sequence>
<keyword evidence="2" id="KW-1185">Reference proteome</keyword>
<accession>A0A8K0H9Q1</accession>